<dbReference type="InterPro" id="IPR024524">
    <property type="entry name" value="DUF3800"/>
</dbReference>
<proteinExistence type="predicted"/>
<dbReference type="Pfam" id="PF12686">
    <property type="entry name" value="DUF3800"/>
    <property type="match status" value="1"/>
</dbReference>
<organism evidence="1">
    <name type="scientific">Arcobacter sp. AZ-2023</name>
    <dbReference type="NCBI Taxonomy" id="3074453"/>
    <lineage>
        <taxon>Bacteria</taxon>
        <taxon>Pseudomonadati</taxon>
        <taxon>Campylobacterota</taxon>
        <taxon>Epsilonproteobacteria</taxon>
        <taxon>Campylobacterales</taxon>
        <taxon>Arcobacteraceae</taxon>
        <taxon>Arcobacter</taxon>
    </lineage>
</organism>
<accession>A0AA96I563</accession>
<dbReference type="EMBL" id="CP134847">
    <property type="protein sequence ID" value="WNL17974.1"/>
    <property type="molecule type" value="Genomic_DNA"/>
</dbReference>
<dbReference type="AlphaFoldDB" id="A0AA96I563"/>
<reference evidence="1" key="1">
    <citation type="submission" date="2023-09" db="EMBL/GenBank/DDBJ databases">
        <title>Arcobacter tbilisiensis sp. nov. isolated from chicken meat in Tbilisi, Georgia.</title>
        <authorList>
            <person name="Matthias R."/>
            <person name="Zautner A.E."/>
        </authorList>
    </citation>
    <scope>NUCLEOTIDE SEQUENCE</scope>
    <source>
        <strain evidence="1">LEO 107</strain>
        <plasmid evidence="1">p133_LEO_107</plasmid>
    </source>
</reference>
<gene>
    <name evidence="1" type="ORF">RJG54_12120</name>
</gene>
<geneLocation type="plasmid" evidence="1">
    <name>p133_LEO_107</name>
</geneLocation>
<protein>
    <submittedName>
        <fullName evidence="1">DUF3800 domain-containing protein</fullName>
    </submittedName>
</protein>
<sequence>MSYYYLDESGNSGDLIGRTPNLIFGNQPIFTLSCIGIEDYEKVESFISGLRSKYELGTGELKSSEIYFEKPEIFLELARFISKERLPLLVELVDKKYCVATSIVNHHIMPPYYMPDESDGRAQYIRNGLADYLTANLPDGVYRSFFKACKQPTEENLLSSMSELKSFFEGEKQKLDFAELTVKSIDETIDDYRIMKSRIGERAAIEKFVPLPDLTARGVKVNLLPHVHSIFNLIARLNKYHLKDISDVTLFHDKQKDFDHILMQCKEYLETTEVSENIPPVVNSDFDLNESLSLEFVDSEDCVGVQVADLLAGFFNRYVNGLLYKEVDVNEIYHSIFSEFRRNFRPMSPLGVNFVIPASKQQIIFRKFNF</sequence>
<keyword evidence="1" id="KW-0614">Plasmid</keyword>
<name>A0AA96I563_9BACT</name>
<evidence type="ECO:0000313" key="1">
    <source>
        <dbReference type="EMBL" id="WNL17974.1"/>
    </source>
</evidence>